<feature type="repeat" description="TPR" evidence="1">
    <location>
        <begin position="233"/>
        <end position="266"/>
    </location>
</feature>
<dbReference type="SMART" id="SM00028">
    <property type="entry name" value="TPR"/>
    <property type="match status" value="2"/>
</dbReference>
<evidence type="ECO:0000313" key="5">
    <source>
        <dbReference type="Proteomes" id="UP001333818"/>
    </source>
</evidence>
<dbReference type="SUPFAM" id="SSF48452">
    <property type="entry name" value="TPR-like"/>
    <property type="match status" value="1"/>
</dbReference>
<dbReference type="PANTHER" id="PTHR44825">
    <property type="match status" value="1"/>
</dbReference>
<name>A0AAW9Q302_9CYAN</name>
<feature type="compositionally biased region" description="Low complexity" evidence="2">
    <location>
        <begin position="220"/>
        <end position="232"/>
    </location>
</feature>
<accession>A0AAW9Q302</accession>
<dbReference type="InterPro" id="IPR036869">
    <property type="entry name" value="J_dom_sf"/>
</dbReference>
<keyword evidence="1" id="KW-0802">TPR repeat</keyword>
<dbReference type="InterPro" id="IPR011990">
    <property type="entry name" value="TPR-like_helical_dom_sf"/>
</dbReference>
<dbReference type="PROSITE" id="PS50005">
    <property type="entry name" value="TPR"/>
    <property type="match status" value="2"/>
</dbReference>
<dbReference type="Gene3D" id="1.10.287.110">
    <property type="entry name" value="DnaJ domain"/>
    <property type="match status" value="1"/>
</dbReference>
<dbReference type="InterPro" id="IPR001623">
    <property type="entry name" value="DnaJ_domain"/>
</dbReference>
<feature type="repeat" description="TPR" evidence="1">
    <location>
        <begin position="267"/>
        <end position="300"/>
    </location>
</feature>
<reference evidence="4" key="1">
    <citation type="submission" date="2024-01" db="EMBL/GenBank/DDBJ databases">
        <title>Bank of Algae and Cyanobacteria of the Azores (BACA) strain genomes.</title>
        <authorList>
            <person name="Luz R."/>
            <person name="Cordeiro R."/>
            <person name="Fonseca A."/>
            <person name="Goncalves V."/>
        </authorList>
    </citation>
    <scope>NUCLEOTIDE SEQUENCE</scope>
    <source>
        <strain evidence="4">BACA0141</strain>
    </source>
</reference>
<evidence type="ECO:0000256" key="2">
    <source>
        <dbReference type="SAM" id="MobiDB-lite"/>
    </source>
</evidence>
<feature type="region of interest" description="Disordered" evidence="2">
    <location>
        <begin position="199"/>
        <end position="232"/>
    </location>
</feature>
<evidence type="ECO:0000256" key="1">
    <source>
        <dbReference type="PROSITE-ProRule" id="PRU00339"/>
    </source>
</evidence>
<proteinExistence type="predicted"/>
<comment type="caution">
    <text evidence="4">The sequence shown here is derived from an EMBL/GenBank/DDBJ whole genome shotgun (WGS) entry which is preliminary data.</text>
</comment>
<gene>
    <name evidence="4" type="ORF">V2H45_13695</name>
</gene>
<feature type="domain" description="J" evidence="3">
    <location>
        <begin position="21"/>
        <end position="91"/>
    </location>
</feature>
<organism evidence="4 5">
    <name type="scientific">Tumidithrix elongata BACA0141</name>
    <dbReference type="NCBI Taxonomy" id="2716417"/>
    <lineage>
        <taxon>Bacteria</taxon>
        <taxon>Bacillati</taxon>
        <taxon>Cyanobacteriota</taxon>
        <taxon>Cyanophyceae</taxon>
        <taxon>Pseudanabaenales</taxon>
        <taxon>Pseudanabaenaceae</taxon>
        <taxon>Tumidithrix</taxon>
        <taxon>Tumidithrix elongata</taxon>
    </lineage>
</organism>
<dbReference type="Gene3D" id="1.25.40.10">
    <property type="entry name" value="Tetratricopeptide repeat domain"/>
    <property type="match status" value="1"/>
</dbReference>
<dbReference type="EMBL" id="JAZBJZ010000053">
    <property type="protein sequence ID" value="MEE3717790.1"/>
    <property type="molecule type" value="Genomic_DNA"/>
</dbReference>
<dbReference type="RefSeq" id="WP_330484221.1">
    <property type="nucleotide sequence ID" value="NZ_JAZBJZ010000053.1"/>
</dbReference>
<dbReference type="InterPro" id="IPR019734">
    <property type="entry name" value="TPR_rpt"/>
</dbReference>
<keyword evidence="5" id="KW-1185">Reference proteome</keyword>
<protein>
    <submittedName>
        <fullName evidence="4">DnaJ domain-containing protein</fullName>
    </submittedName>
</protein>
<dbReference type="PROSITE" id="PS50076">
    <property type="entry name" value="DNAJ_2"/>
    <property type="match status" value="1"/>
</dbReference>
<evidence type="ECO:0000313" key="4">
    <source>
        <dbReference type="EMBL" id="MEE3717790.1"/>
    </source>
</evidence>
<dbReference type="AlphaFoldDB" id="A0AAW9Q302"/>
<dbReference type="SMART" id="SM00271">
    <property type="entry name" value="DnaJ"/>
    <property type="match status" value="1"/>
</dbReference>
<dbReference type="CDD" id="cd06257">
    <property type="entry name" value="DnaJ"/>
    <property type="match status" value="1"/>
</dbReference>
<dbReference type="SUPFAM" id="SSF46565">
    <property type="entry name" value="Chaperone J-domain"/>
    <property type="match status" value="1"/>
</dbReference>
<dbReference type="Proteomes" id="UP001333818">
    <property type="component" value="Unassembled WGS sequence"/>
</dbReference>
<sequence>MVNQSLAFKVNLGIGKYSSGDHYAVLGLPVHAEASQIRKRYFNIAKILHPDVYGKSPQESDRACTYLAKLVSPAYNTLMQERERVEYQALLKLIAKRLMKRGEGLEPQSDVARLLATAPNDLNYEKAVRSLAEMQYQSLDKALDYTGQLSELNLVYVLAQSGYKPFASPIIAVSSPTVGSSIKTSTSSTSDSSVLKTNSFQHSAYKPPTSSYRSSEPEVKASGNSQSSNSSQAKSQIHLAEQYIEQKQWAFALKELRAVLQLDPSSSKCHALLGLVYVKQNLNSMAKVSFQQALKLNPQEPLALQYLKQLNLAKDADAKAQKPQKGGFFGWLGGGS</sequence>
<evidence type="ECO:0000259" key="3">
    <source>
        <dbReference type="PROSITE" id="PS50076"/>
    </source>
</evidence>
<dbReference type="InterPro" id="IPR052763">
    <property type="entry name" value="DnaJ_C4"/>
</dbReference>
<dbReference type="Pfam" id="PF00226">
    <property type="entry name" value="DnaJ"/>
    <property type="match status" value="1"/>
</dbReference>
<dbReference type="PANTHER" id="PTHR44825:SF1">
    <property type="entry name" value="DNAJ HOMOLOG SUBFAMILY C MEMBER 4"/>
    <property type="match status" value="1"/>
</dbReference>